<dbReference type="PANTHER" id="PTHR47756:SF2">
    <property type="entry name" value="BLL6612 PROTEIN"/>
    <property type="match status" value="1"/>
</dbReference>
<gene>
    <name evidence="8" type="ORF">J5V96_16605</name>
</gene>
<evidence type="ECO:0000259" key="5">
    <source>
        <dbReference type="Pfam" id="PF04542"/>
    </source>
</evidence>
<dbReference type="InterPro" id="IPR013249">
    <property type="entry name" value="RNA_pol_sigma70_r4_t2"/>
</dbReference>
<keyword evidence="4" id="KW-0804">Transcription</keyword>
<dbReference type="InterPro" id="IPR013324">
    <property type="entry name" value="RNA_pol_sigma_r3/r4-like"/>
</dbReference>
<comment type="similarity">
    <text evidence="1">Belongs to the sigma-70 factor family. ECF subfamily.</text>
</comment>
<name>A0A939QLJ2_9MICO</name>
<dbReference type="RefSeq" id="WP_208505531.1">
    <property type="nucleotide sequence ID" value="NZ_JAGFOA010000008.1"/>
</dbReference>
<dbReference type="Gene3D" id="1.10.10.10">
    <property type="entry name" value="Winged helix-like DNA-binding domain superfamily/Winged helix DNA-binding domain"/>
    <property type="match status" value="1"/>
</dbReference>
<keyword evidence="9" id="KW-1185">Reference proteome</keyword>
<organism evidence="8 9">
    <name type="scientific">Microbacterium stercoris</name>
    <dbReference type="NCBI Taxonomy" id="2820289"/>
    <lineage>
        <taxon>Bacteria</taxon>
        <taxon>Bacillati</taxon>
        <taxon>Actinomycetota</taxon>
        <taxon>Actinomycetes</taxon>
        <taxon>Micrococcales</taxon>
        <taxon>Microbacteriaceae</taxon>
        <taxon>Microbacterium</taxon>
    </lineage>
</organism>
<dbReference type="PANTHER" id="PTHR47756">
    <property type="entry name" value="BLL6612 PROTEIN-RELATED"/>
    <property type="match status" value="1"/>
</dbReference>
<dbReference type="SUPFAM" id="SSF88946">
    <property type="entry name" value="Sigma2 domain of RNA polymerase sigma factors"/>
    <property type="match status" value="1"/>
</dbReference>
<accession>A0A939QLJ2</accession>
<keyword evidence="3" id="KW-0731">Sigma factor</keyword>
<feature type="domain" description="RNA polymerase sigma-70 region 2" evidence="5">
    <location>
        <begin position="17"/>
        <end position="77"/>
    </location>
</feature>
<dbReference type="EMBL" id="JAGFOA010000008">
    <property type="protein sequence ID" value="MBO3665122.1"/>
    <property type="molecule type" value="Genomic_DNA"/>
</dbReference>
<evidence type="ECO:0000256" key="3">
    <source>
        <dbReference type="ARBA" id="ARBA00023082"/>
    </source>
</evidence>
<feature type="domain" description="RNA polymerase sigma factor 70 region 4 type 2" evidence="6">
    <location>
        <begin position="110"/>
        <end position="160"/>
    </location>
</feature>
<dbReference type="Pfam" id="PF04542">
    <property type="entry name" value="Sigma70_r2"/>
    <property type="match status" value="1"/>
</dbReference>
<dbReference type="Gene3D" id="1.10.1740.10">
    <property type="match status" value="1"/>
</dbReference>
<sequence>MTTAAEAIARTHRDEWARVVAGLARRFGDLDLAEETAAEAFATAVERWPAEGVPPNPGAWITTTAQRKAIDRIRRESHRDQKHQEAMMLHDDSPPDPVGAVDDDRLRLVFTCCHPALAPEARVALTLRIVGGLTVPEIAHAFLVQETTMGQRISRAKAKIKAARIPFRVPETADLPERLDGVLAVLYLIFNEGYLASGEGTDPIRRDLTGEAIRLTRLVCDLLPPADHGEATGLLALMLLTEARAGARLSSDGELVRLDEQDRGAWDRRLLAEGIALVQERIEAARGGERAGRYQLLAAINAVHVTAPHARDTDWGRIVALYGQLERIDPSPIVSLNKAIAISEFDSPEVGLAQVERLADRLSEYHAFHTTRAELLRLVGRSADAHAAYDRAIELAGNTAETAHLIRRRAQLAAPTPQPHTPARENAS</sequence>
<dbReference type="Pfam" id="PF08281">
    <property type="entry name" value="Sigma70_r4_2"/>
    <property type="match status" value="1"/>
</dbReference>
<keyword evidence="2" id="KW-0805">Transcription regulation</keyword>
<dbReference type="SUPFAM" id="SSF48452">
    <property type="entry name" value="TPR-like"/>
    <property type="match status" value="1"/>
</dbReference>
<proteinExistence type="inferred from homology"/>
<dbReference type="InterPro" id="IPR036388">
    <property type="entry name" value="WH-like_DNA-bd_sf"/>
</dbReference>
<evidence type="ECO:0000313" key="8">
    <source>
        <dbReference type="EMBL" id="MBO3665122.1"/>
    </source>
</evidence>
<evidence type="ECO:0000256" key="2">
    <source>
        <dbReference type="ARBA" id="ARBA00023015"/>
    </source>
</evidence>
<evidence type="ECO:0000256" key="1">
    <source>
        <dbReference type="ARBA" id="ARBA00010641"/>
    </source>
</evidence>
<dbReference type="GO" id="GO:0016987">
    <property type="term" value="F:sigma factor activity"/>
    <property type="evidence" value="ECO:0007669"/>
    <property type="project" value="UniProtKB-KW"/>
</dbReference>
<evidence type="ECO:0000259" key="7">
    <source>
        <dbReference type="Pfam" id="PF20239"/>
    </source>
</evidence>
<feature type="domain" description="DUF6596" evidence="7">
    <location>
        <begin position="178"/>
        <end position="280"/>
    </location>
</feature>
<dbReference type="InterPro" id="IPR013325">
    <property type="entry name" value="RNA_pol_sigma_r2"/>
</dbReference>
<dbReference type="Pfam" id="PF20239">
    <property type="entry name" value="DUF6596"/>
    <property type="match status" value="1"/>
</dbReference>
<dbReference type="Proteomes" id="UP000680132">
    <property type="component" value="Unassembled WGS sequence"/>
</dbReference>
<dbReference type="InterPro" id="IPR046531">
    <property type="entry name" value="DUF6596"/>
</dbReference>
<dbReference type="GO" id="GO:0006352">
    <property type="term" value="P:DNA-templated transcription initiation"/>
    <property type="evidence" value="ECO:0007669"/>
    <property type="project" value="InterPro"/>
</dbReference>
<dbReference type="InterPro" id="IPR011990">
    <property type="entry name" value="TPR-like_helical_dom_sf"/>
</dbReference>
<protein>
    <submittedName>
        <fullName evidence="8">RNA polymerase sigma factor</fullName>
    </submittedName>
</protein>
<comment type="caution">
    <text evidence="8">The sequence shown here is derived from an EMBL/GenBank/DDBJ whole genome shotgun (WGS) entry which is preliminary data.</text>
</comment>
<evidence type="ECO:0000259" key="6">
    <source>
        <dbReference type="Pfam" id="PF08281"/>
    </source>
</evidence>
<evidence type="ECO:0000256" key="4">
    <source>
        <dbReference type="ARBA" id="ARBA00023163"/>
    </source>
</evidence>
<reference evidence="8" key="1">
    <citation type="submission" date="2021-03" db="EMBL/GenBank/DDBJ databases">
        <title>Microbacterium sp. nov., a novel actinobacterium isolated from cow dung.</title>
        <authorList>
            <person name="Zhang L."/>
        </authorList>
    </citation>
    <scope>NUCLEOTIDE SEQUENCE</scope>
    <source>
        <strain evidence="8">NEAU-LLB</strain>
    </source>
</reference>
<dbReference type="SUPFAM" id="SSF88659">
    <property type="entry name" value="Sigma3 and sigma4 domains of RNA polymerase sigma factors"/>
    <property type="match status" value="1"/>
</dbReference>
<evidence type="ECO:0000313" key="9">
    <source>
        <dbReference type="Proteomes" id="UP000680132"/>
    </source>
</evidence>
<dbReference type="InterPro" id="IPR007627">
    <property type="entry name" value="RNA_pol_sigma70_r2"/>
</dbReference>
<dbReference type="AlphaFoldDB" id="A0A939QLJ2"/>
<dbReference type="GO" id="GO:0003677">
    <property type="term" value="F:DNA binding"/>
    <property type="evidence" value="ECO:0007669"/>
    <property type="project" value="InterPro"/>
</dbReference>